<dbReference type="RefSeq" id="WP_072857967.1">
    <property type="nucleotide sequence ID" value="NZ_FQUE01000007.1"/>
</dbReference>
<proteinExistence type="predicted"/>
<evidence type="ECO:0000256" key="2">
    <source>
        <dbReference type="SAM" id="SignalP"/>
    </source>
</evidence>
<dbReference type="GO" id="GO:0006508">
    <property type="term" value="P:proteolysis"/>
    <property type="evidence" value="ECO:0007669"/>
    <property type="project" value="InterPro"/>
</dbReference>
<dbReference type="InterPro" id="IPR018114">
    <property type="entry name" value="TRYPSIN_HIS"/>
</dbReference>
<dbReference type="Gene3D" id="2.40.10.10">
    <property type="entry name" value="Trypsin-like serine proteases"/>
    <property type="match status" value="2"/>
</dbReference>
<dbReference type="InterPro" id="IPR050966">
    <property type="entry name" value="Glutamyl_endopeptidase"/>
</dbReference>
<dbReference type="InterPro" id="IPR009003">
    <property type="entry name" value="Peptidase_S1_PA"/>
</dbReference>
<dbReference type="EMBL" id="FQUE01000007">
    <property type="protein sequence ID" value="SHF51815.1"/>
    <property type="molecule type" value="Genomic_DNA"/>
</dbReference>
<sequence>MRNLLLVLILGILASRLPAQDTDLQPMVTKETSRGWEAVGRLDIDRSGFCTAALIAETTILTAAHCLFDDQGARIPPDRFTFLAGLRDDRAAATRAVTRATPHPDYIHHGARAQNDAVSVDLAVLELDRPIRLPSLAPYPVGVAPTQDMPLTVVSYARDRANIASLQKTCHVLDAISHVVMMTCAADFGASGAPVFATGNGIARIVAVLSAKGESDGDAVSLAATVSDTLDALLAAHITAQTPILSNGPRFTASGARNDTGAKFVRP</sequence>
<dbReference type="PROSITE" id="PS00134">
    <property type="entry name" value="TRYPSIN_HIS"/>
    <property type="match status" value="1"/>
</dbReference>
<dbReference type="Pfam" id="PF13365">
    <property type="entry name" value="Trypsin_2"/>
    <property type="match status" value="1"/>
</dbReference>
<keyword evidence="1 2" id="KW-0732">Signal</keyword>
<dbReference type="SUPFAM" id="SSF50494">
    <property type="entry name" value="Trypsin-like serine proteases"/>
    <property type="match status" value="1"/>
</dbReference>
<evidence type="ECO:0000256" key="1">
    <source>
        <dbReference type="ARBA" id="ARBA00022729"/>
    </source>
</evidence>
<protein>
    <submittedName>
        <fullName evidence="4">V8-like Glu-specific endopeptidase</fullName>
    </submittedName>
</protein>
<dbReference type="SMART" id="SM00020">
    <property type="entry name" value="Tryp_SPc"/>
    <property type="match status" value="1"/>
</dbReference>
<name>A0A1M5CAP8_LOKAT</name>
<feature type="domain" description="Peptidase S1" evidence="3">
    <location>
        <begin position="12"/>
        <end position="267"/>
    </location>
</feature>
<dbReference type="PANTHER" id="PTHR15462">
    <property type="entry name" value="SERINE PROTEASE"/>
    <property type="match status" value="1"/>
</dbReference>
<dbReference type="AlphaFoldDB" id="A0A1M5CAP8"/>
<dbReference type="InterPro" id="IPR043504">
    <property type="entry name" value="Peptidase_S1_PA_chymotrypsin"/>
</dbReference>
<dbReference type="Proteomes" id="UP000183987">
    <property type="component" value="Unassembled WGS sequence"/>
</dbReference>
<dbReference type="PROSITE" id="PS50240">
    <property type="entry name" value="TRYPSIN_DOM"/>
    <property type="match status" value="1"/>
</dbReference>
<keyword evidence="5" id="KW-1185">Reference proteome</keyword>
<gene>
    <name evidence="4" type="ORF">SAMN05444339_10796</name>
</gene>
<evidence type="ECO:0000313" key="5">
    <source>
        <dbReference type="Proteomes" id="UP000183987"/>
    </source>
</evidence>
<evidence type="ECO:0000313" key="4">
    <source>
        <dbReference type="EMBL" id="SHF51815.1"/>
    </source>
</evidence>
<organism evidence="4 5">
    <name type="scientific">Loktanella atrilutea</name>
    <dbReference type="NCBI Taxonomy" id="366533"/>
    <lineage>
        <taxon>Bacteria</taxon>
        <taxon>Pseudomonadati</taxon>
        <taxon>Pseudomonadota</taxon>
        <taxon>Alphaproteobacteria</taxon>
        <taxon>Rhodobacterales</taxon>
        <taxon>Roseobacteraceae</taxon>
        <taxon>Loktanella</taxon>
    </lineage>
</organism>
<feature type="signal peptide" evidence="2">
    <location>
        <begin position="1"/>
        <end position="19"/>
    </location>
</feature>
<dbReference type="PANTHER" id="PTHR15462:SF8">
    <property type="entry name" value="SERINE PROTEASE"/>
    <property type="match status" value="1"/>
</dbReference>
<dbReference type="STRING" id="366533.SAMN05444339_10796"/>
<dbReference type="InterPro" id="IPR001254">
    <property type="entry name" value="Trypsin_dom"/>
</dbReference>
<accession>A0A1M5CAP8</accession>
<evidence type="ECO:0000259" key="3">
    <source>
        <dbReference type="PROSITE" id="PS50240"/>
    </source>
</evidence>
<dbReference type="GO" id="GO:0004252">
    <property type="term" value="F:serine-type endopeptidase activity"/>
    <property type="evidence" value="ECO:0007669"/>
    <property type="project" value="InterPro"/>
</dbReference>
<feature type="chain" id="PRO_5012612421" evidence="2">
    <location>
        <begin position="20"/>
        <end position="267"/>
    </location>
</feature>
<reference evidence="5" key="1">
    <citation type="submission" date="2016-11" db="EMBL/GenBank/DDBJ databases">
        <authorList>
            <person name="Varghese N."/>
            <person name="Submissions S."/>
        </authorList>
    </citation>
    <scope>NUCLEOTIDE SEQUENCE [LARGE SCALE GENOMIC DNA]</scope>
    <source>
        <strain evidence="5">DSM 29326</strain>
    </source>
</reference>